<dbReference type="EMBL" id="VUKA01000004">
    <property type="protein sequence ID" value="KAA2213043.1"/>
    <property type="molecule type" value="Genomic_DNA"/>
</dbReference>
<comment type="caution">
    <text evidence="2">The sequence shown here is derived from an EMBL/GenBank/DDBJ whole genome shotgun (WGS) entry which is preliminary data.</text>
</comment>
<dbReference type="OrthoDB" id="9801725at2"/>
<dbReference type="Gene3D" id="2.60.120.460">
    <property type="entry name" value="YjbQ-like"/>
    <property type="match status" value="1"/>
</dbReference>
<dbReference type="AlphaFoldDB" id="A0A5B2TG02"/>
<organism evidence="2 3">
    <name type="scientific">Teichococcus oryzae</name>
    <dbReference type="NCBI Taxonomy" id="1608942"/>
    <lineage>
        <taxon>Bacteria</taxon>
        <taxon>Pseudomonadati</taxon>
        <taxon>Pseudomonadota</taxon>
        <taxon>Alphaproteobacteria</taxon>
        <taxon>Acetobacterales</taxon>
        <taxon>Roseomonadaceae</taxon>
        <taxon>Roseomonas</taxon>
    </lineage>
</organism>
<evidence type="ECO:0000313" key="3">
    <source>
        <dbReference type="Proteomes" id="UP000322110"/>
    </source>
</evidence>
<dbReference type="RefSeq" id="WP_149812156.1">
    <property type="nucleotide sequence ID" value="NZ_VUKA01000004.1"/>
</dbReference>
<dbReference type="Pfam" id="PF01894">
    <property type="entry name" value="YjbQ"/>
    <property type="match status" value="1"/>
</dbReference>
<sequence>MRQAVHRVQVRTRGRGLVDVTGRLRNWLTEQGIADGLLTLWCRHTSASLIVGENASPEVLQDLEDFMSRLAPDGDRQRYRHADEGPDDMPAHLRAAVTLTQLSIPVQAGEMVLGTWQGVFLWEHRHAPHQRELVLHLLGE</sequence>
<dbReference type="InterPro" id="IPR035917">
    <property type="entry name" value="YjbQ-like_sf"/>
</dbReference>
<dbReference type="NCBIfam" id="TIGR00149">
    <property type="entry name" value="TIGR00149_YjbQ"/>
    <property type="match status" value="1"/>
</dbReference>
<name>A0A5B2TG02_9PROT</name>
<evidence type="ECO:0000256" key="1">
    <source>
        <dbReference type="ARBA" id="ARBA00005534"/>
    </source>
</evidence>
<gene>
    <name evidence="2" type="ORF">F0Q34_10375</name>
</gene>
<dbReference type="PIRSF" id="PIRSF004681">
    <property type="entry name" value="UCP004681"/>
    <property type="match status" value="1"/>
</dbReference>
<dbReference type="SUPFAM" id="SSF111038">
    <property type="entry name" value="YjbQ-like"/>
    <property type="match status" value="1"/>
</dbReference>
<dbReference type="InterPro" id="IPR001602">
    <property type="entry name" value="UPF0047_YjbQ-like"/>
</dbReference>
<accession>A0A5B2TG02</accession>
<reference evidence="2 3" key="1">
    <citation type="journal article" date="2015" name="Int. J. Syst. Evol. Microbiol.">
        <title>Roseomonas oryzae sp. nov., isolated from paddy rhizosphere soil.</title>
        <authorList>
            <person name="Ramaprasad E.V."/>
            <person name="Sasikala Ch."/>
            <person name="Ramana Ch.V."/>
        </authorList>
    </citation>
    <scope>NUCLEOTIDE SEQUENCE [LARGE SCALE GENOMIC DNA]</scope>
    <source>
        <strain evidence="2 3">KCTC 42542</strain>
    </source>
</reference>
<proteinExistence type="inferred from homology"/>
<dbReference type="PANTHER" id="PTHR30615:SF8">
    <property type="entry name" value="UPF0047 PROTEIN C4A8.02C"/>
    <property type="match status" value="1"/>
</dbReference>
<comment type="similarity">
    <text evidence="1">Belongs to the UPF0047 family.</text>
</comment>
<dbReference type="PANTHER" id="PTHR30615">
    <property type="entry name" value="UNCHARACTERIZED PROTEIN YJBQ-RELATED"/>
    <property type="match status" value="1"/>
</dbReference>
<evidence type="ECO:0000313" key="2">
    <source>
        <dbReference type="EMBL" id="KAA2213043.1"/>
    </source>
</evidence>
<protein>
    <submittedName>
        <fullName evidence="2">YjbQ family protein</fullName>
    </submittedName>
</protein>
<dbReference type="Proteomes" id="UP000322110">
    <property type="component" value="Unassembled WGS sequence"/>
</dbReference>
<keyword evidence="3" id="KW-1185">Reference proteome</keyword>